<keyword evidence="4" id="KW-1185">Reference proteome</keyword>
<accession>A0A0J1AXQ3</accession>
<reference evidence="3 4" key="1">
    <citation type="submission" date="2015-03" db="EMBL/GenBank/DDBJ databases">
        <title>Genomics and transcriptomics of the oil-accumulating basidiomycete yeast T. oleaginosus allow insights into substrate utilization and the diverse evolutionary trajectories of mating systems in fungi.</title>
        <authorList>
            <consortium name="DOE Joint Genome Institute"/>
            <person name="Kourist R."/>
            <person name="Kracht O."/>
            <person name="Bracharz F."/>
            <person name="Lipzen A."/>
            <person name="Nolan M."/>
            <person name="Ohm R."/>
            <person name="Grigoriev I."/>
            <person name="Sun S."/>
            <person name="Heitman J."/>
            <person name="Bruck T."/>
            <person name="Nowrousian M."/>
        </authorList>
    </citation>
    <scope>NUCLEOTIDE SEQUENCE [LARGE SCALE GENOMIC DNA]</scope>
    <source>
        <strain evidence="3 4">IBC0246</strain>
    </source>
</reference>
<dbReference type="Pfam" id="PF01713">
    <property type="entry name" value="Smr"/>
    <property type="match status" value="1"/>
</dbReference>
<evidence type="ECO:0000313" key="3">
    <source>
        <dbReference type="EMBL" id="KLT40099.1"/>
    </source>
</evidence>
<feature type="region of interest" description="Disordered" evidence="1">
    <location>
        <begin position="1"/>
        <end position="25"/>
    </location>
</feature>
<dbReference type="SMART" id="SM00463">
    <property type="entry name" value="SMR"/>
    <property type="match status" value="1"/>
</dbReference>
<dbReference type="Proteomes" id="UP000053611">
    <property type="component" value="Unassembled WGS sequence"/>
</dbReference>
<dbReference type="Gene3D" id="3.30.1370.110">
    <property type="match status" value="1"/>
</dbReference>
<dbReference type="PROSITE" id="PS50828">
    <property type="entry name" value="SMR"/>
    <property type="match status" value="1"/>
</dbReference>
<feature type="domain" description="Smr" evidence="2">
    <location>
        <begin position="46"/>
        <end position="122"/>
    </location>
</feature>
<dbReference type="SMART" id="SM01162">
    <property type="entry name" value="DUF1771"/>
    <property type="match status" value="1"/>
</dbReference>
<dbReference type="AlphaFoldDB" id="A0A0J1AXQ3"/>
<feature type="compositionally biased region" description="Basic and acidic residues" evidence="1">
    <location>
        <begin position="1"/>
        <end position="24"/>
    </location>
</feature>
<dbReference type="GeneID" id="28981096"/>
<dbReference type="STRING" id="879819.A0A0J1AXQ3"/>
<name>A0A0J1AXQ3_9TREE</name>
<evidence type="ECO:0000259" key="2">
    <source>
        <dbReference type="PROSITE" id="PS50828"/>
    </source>
</evidence>
<dbReference type="InterPro" id="IPR053020">
    <property type="entry name" value="Smr_domain_protein"/>
</dbReference>
<organism evidence="3 4">
    <name type="scientific">Cutaneotrichosporon oleaginosum</name>
    <dbReference type="NCBI Taxonomy" id="879819"/>
    <lineage>
        <taxon>Eukaryota</taxon>
        <taxon>Fungi</taxon>
        <taxon>Dikarya</taxon>
        <taxon>Basidiomycota</taxon>
        <taxon>Agaricomycotina</taxon>
        <taxon>Tremellomycetes</taxon>
        <taxon>Trichosporonales</taxon>
        <taxon>Trichosporonaceae</taxon>
        <taxon>Cutaneotrichosporon</taxon>
    </lineage>
</organism>
<protein>
    <submittedName>
        <fullName evidence="3">Putative cytoplasm protein</fullName>
    </submittedName>
</protein>
<dbReference type="InterPro" id="IPR002625">
    <property type="entry name" value="Smr_dom"/>
</dbReference>
<dbReference type="EMBL" id="KQ087241">
    <property type="protein sequence ID" value="KLT40099.1"/>
    <property type="molecule type" value="Genomic_DNA"/>
</dbReference>
<feature type="non-terminal residue" evidence="3">
    <location>
        <position position="1"/>
    </location>
</feature>
<dbReference type="Pfam" id="PF08590">
    <property type="entry name" value="DUF1771"/>
    <property type="match status" value="1"/>
</dbReference>
<dbReference type="InterPro" id="IPR036063">
    <property type="entry name" value="Smr_dom_sf"/>
</dbReference>
<dbReference type="OrthoDB" id="3231855at2759"/>
<gene>
    <name evidence="3" type="ORF">CC85DRAFT_250012</name>
</gene>
<dbReference type="PANTHER" id="PTHR47417:SF1">
    <property type="entry name" value="SMR DOMAIN-CONTAINING PROTEIN YPL199C"/>
    <property type="match status" value="1"/>
</dbReference>
<dbReference type="SUPFAM" id="SSF160443">
    <property type="entry name" value="SMR domain-like"/>
    <property type="match status" value="1"/>
</dbReference>
<evidence type="ECO:0000256" key="1">
    <source>
        <dbReference type="SAM" id="MobiDB-lite"/>
    </source>
</evidence>
<dbReference type="InterPro" id="IPR013899">
    <property type="entry name" value="DUF1771"/>
</dbReference>
<evidence type="ECO:0000313" key="4">
    <source>
        <dbReference type="Proteomes" id="UP000053611"/>
    </source>
</evidence>
<sequence>RSGDGGRAHDLSQEGKRHQAKQDQLDDQAAEWIFRENNKDQPRGTIDLHGLYVREALEQVEKAISGGQRAGLDELRIITGKGNHSVNRQAKIKPAVAEMMDKYNLSAEIDPHNSGVLVVDLQGRQMGGRTRDAGGLVDRMGGDKDDCVIM</sequence>
<dbReference type="PANTHER" id="PTHR47417">
    <property type="entry name" value="SMR DOMAIN-CONTAINING PROTEIN YPL199C"/>
    <property type="match status" value="1"/>
</dbReference>
<proteinExistence type="predicted"/>